<dbReference type="GO" id="GO:0006995">
    <property type="term" value="P:cellular response to nitrogen starvation"/>
    <property type="evidence" value="ECO:0007669"/>
    <property type="project" value="TreeGrafter"/>
</dbReference>
<evidence type="ECO:0000259" key="1">
    <source>
        <dbReference type="Pfam" id="PF00899"/>
    </source>
</evidence>
<dbReference type="PANTHER" id="PTHR10953">
    <property type="entry name" value="UBIQUITIN-ACTIVATING ENZYME E1"/>
    <property type="match status" value="1"/>
</dbReference>
<accession>A0AAV4LT55</accession>
<dbReference type="Pfam" id="PF00899">
    <property type="entry name" value="ThiF"/>
    <property type="match status" value="1"/>
</dbReference>
<dbReference type="PANTHER" id="PTHR10953:SF3">
    <property type="entry name" value="UBIQUITIN-LIKE MODIFIER-ACTIVATING ENZYME ATG7"/>
    <property type="match status" value="1"/>
</dbReference>
<dbReference type="GO" id="GO:0034727">
    <property type="term" value="P:piecemeal microautophagy of the nucleus"/>
    <property type="evidence" value="ECO:0007669"/>
    <property type="project" value="TreeGrafter"/>
</dbReference>
<proteinExistence type="predicted"/>
<dbReference type="GO" id="GO:0000422">
    <property type="term" value="P:autophagy of mitochondrion"/>
    <property type="evidence" value="ECO:0007669"/>
    <property type="project" value="TreeGrafter"/>
</dbReference>
<dbReference type="InterPro" id="IPR045886">
    <property type="entry name" value="ThiF/MoeB/HesA"/>
</dbReference>
<dbReference type="InterPro" id="IPR000594">
    <property type="entry name" value="ThiF_NAD_FAD-bd"/>
</dbReference>
<gene>
    <name evidence="2" type="ORF">BcabD6B2_25630</name>
</gene>
<sequence length="309" mass="34072">MLVHTSVSNAAGSRMSEVIAVVYDVLLGKPAEPGSPITLSHGYHVNPEQMYIGGKRYENIYSFMDALDFKAKHRIDAELHLHMMKWRIMPQLKPENITGTRVCVIGAGALGCHIIRQLLAWGISDFVVVDHAKVANSTRQCLYDSQDIANQEYKAVAACAKIKRIRPDAQVLSMNLQVPMPGMCIIISRDLKLVGHFITEEQLKHSYSELENAMLTCDVVFLATDSKESRWLPSLIGAAHRAGVCKEHETPSGECTLDVDNTIQAGPLVISAGLAFDSFMVVRHGYGTFRGGCYFCTDVQPPHDTVSGR</sequence>
<dbReference type="GO" id="GO:0000407">
    <property type="term" value="C:phagophore assembly site"/>
    <property type="evidence" value="ECO:0007669"/>
    <property type="project" value="TreeGrafter"/>
</dbReference>
<keyword evidence="3" id="KW-1185">Reference proteome</keyword>
<dbReference type="SUPFAM" id="SSF69572">
    <property type="entry name" value="Activating enzymes of the ubiquitin-like proteins"/>
    <property type="match status" value="1"/>
</dbReference>
<evidence type="ECO:0000313" key="3">
    <source>
        <dbReference type="Proteomes" id="UP001497744"/>
    </source>
</evidence>
<dbReference type="GO" id="GO:0032446">
    <property type="term" value="P:protein modification by small protein conjugation"/>
    <property type="evidence" value="ECO:0007669"/>
    <property type="project" value="TreeGrafter"/>
</dbReference>
<name>A0AAV4LT55_BABCB</name>
<dbReference type="GO" id="GO:0019779">
    <property type="term" value="F:Atg8 activating enzyme activity"/>
    <property type="evidence" value="ECO:0007669"/>
    <property type="project" value="TreeGrafter"/>
</dbReference>
<dbReference type="GO" id="GO:0019778">
    <property type="term" value="F:Atg12 activating enzyme activity"/>
    <property type="evidence" value="ECO:0007669"/>
    <property type="project" value="TreeGrafter"/>
</dbReference>
<evidence type="ECO:0000313" key="2">
    <source>
        <dbReference type="EMBL" id="GIX63128.1"/>
    </source>
</evidence>
<feature type="domain" description="THIF-type NAD/FAD binding fold" evidence="1">
    <location>
        <begin position="86"/>
        <end position="304"/>
    </location>
</feature>
<dbReference type="GeneID" id="94194609"/>
<dbReference type="Proteomes" id="UP001497744">
    <property type="component" value="Unassembled WGS sequence"/>
</dbReference>
<comment type="caution">
    <text evidence="2">The sequence shown here is derived from an EMBL/GenBank/DDBJ whole genome shotgun (WGS) entry which is preliminary data.</text>
</comment>
<organism evidence="2 3">
    <name type="scientific">Babesia caballi</name>
    <dbReference type="NCBI Taxonomy" id="5871"/>
    <lineage>
        <taxon>Eukaryota</taxon>
        <taxon>Sar</taxon>
        <taxon>Alveolata</taxon>
        <taxon>Apicomplexa</taxon>
        <taxon>Aconoidasida</taxon>
        <taxon>Piroplasmida</taxon>
        <taxon>Babesiidae</taxon>
        <taxon>Babesia</taxon>
    </lineage>
</organism>
<dbReference type="RefSeq" id="XP_067715197.1">
    <property type="nucleotide sequence ID" value="XM_067859096.1"/>
</dbReference>
<dbReference type="InterPro" id="IPR035985">
    <property type="entry name" value="Ubiquitin-activating_enz"/>
</dbReference>
<dbReference type="AlphaFoldDB" id="A0AAV4LT55"/>
<dbReference type="GO" id="GO:0000045">
    <property type="term" value="P:autophagosome assembly"/>
    <property type="evidence" value="ECO:0007669"/>
    <property type="project" value="TreeGrafter"/>
</dbReference>
<dbReference type="Gene3D" id="3.40.50.720">
    <property type="entry name" value="NAD(P)-binding Rossmann-like Domain"/>
    <property type="match status" value="1"/>
</dbReference>
<dbReference type="EMBL" id="BPLF01000002">
    <property type="protein sequence ID" value="GIX63128.1"/>
    <property type="molecule type" value="Genomic_DNA"/>
</dbReference>
<protein>
    <submittedName>
        <fullName evidence="2">Autophagy protein</fullName>
    </submittedName>
</protein>
<reference evidence="2 3" key="1">
    <citation type="submission" date="2021-06" db="EMBL/GenBank/DDBJ databases">
        <title>Genome sequence of Babesia caballi.</title>
        <authorList>
            <person name="Yamagishi J."/>
            <person name="Kidaka T."/>
            <person name="Ochi A."/>
        </authorList>
    </citation>
    <scope>NUCLEOTIDE SEQUENCE [LARGE SCALE GENOMIC DNA]</scope>
    <source>
        <strain evidence="2">USDA-D6B2</strain>
    </source>
</reference>